<dbReference type="GO" id="GO:0000978">
    <property type="term" value="F:RNA polymerase II cis-regulatory region sequence-specific DNA binding"/>
    <property type="evidence" value="ECO:0007669"/>
    <property type="project" value="InterPro"/>
</dbReference>
<dbReference type="InterPro" id="IPR037095">
    <property type="entry name" value="RBP-J/Cbf11_DNA-bd_sf"/>
</dbReference>
<feature type="region of interest" description="Disordered" evidence="7">
    <location>
        <begin position="468"/>
        <end position="528"/>
    </location>
</feature>
<feature type="compositionally biased region" description="Acidic residues" evidence="7">
    <location>
        <begin position="1135"/>
        <end position="1154"/>
    </location>
</feature>
<dbReference type="InterPro" id="IPR015350">
    <property type="entry name" value="Beta-trefoil_DNA-bd_dom"/>
</dbReference>
<feature type="domain" description="Beta-trefoil DNA-binding" evidence="9">
    <location>
        <begin position="713"/>
        <end position="1003"/>
    </location>
</feature>
<feature type="region of interest" description="Disordered" evidence="7">
    <location>
        <begin position="541"/>
        <end position="565"/>
    </location>
</feature>
<feature type="compositionally biased region" description="Low complexity" evidence="7">
    <location>
        <begin position="69"/>
        <end position="80"/>
    </location>
</feature>
<feature type="compositionally biased region" description="Low complexity" evidence="7">
    <location>
        <begin position="403"/>
        <end position="436"/>
    </location>
</feature>
<dbReference type="InterPro" id="IPR040159">
    <property type="entry name" value="CLS_fam"/>
</dbReference>
<dbReference type="SMART" id="SM01267">
    <property type="entry name" value="LAG1_DNAbind"/>
    <property type="match status" value="1"/>
</dbReference>
<dbReference type="InterPro" id="IPR008967">
    <property type="entry name" value="p53-like_TF_DNA-bd_sf"/>
</dbReference>
<dbReference type="GO" id="GO:0005634">
    <property type="term" value="C:nucleus"/>
    <property type="evidence" value="ECO:0007669"/>
    <property type="project" value="UniProtKB-SubCell"/>
</dbReference>
<dbReference type="GO" id="GO:0001228">
    <property type="term" value="F:DNA-binding transcription activator activity, RNA polymerase II-specific"/>
    <property type="evidence" value="ECO:0007669"/>
    <property type="project" value="InterPro"/>
</dbReference>
<comment type="caution">
    <text evidence="10">The sequence shown here is derived from an EMBL/GenBank/DDBJ whole genome shotgun (WGS) entry which is preliminary data.</text>
</comment>
<dbReference type="InterPro" id="IPR015351">
    <property type="entry name" value="RBP-J/Cbf11/Cbf12_DNA-bd"/>
</dbReference>
<feature type="compositionally biased region" description="Basic and acidic residues" evidence="7">
    <location>
        <begin position="187"/>
        <end position="202"/>
    </location>
</feature>
<evidence type="ECO:0000313" key="10">
    <source>
        <dbReference type="EMBL" id="KAF9541412.1"/>
    </source>
</evidence>
<feature type="compositionally biased region" description="Basic and acidic residues" evidence="7">
    <location>
        <begin position="89"/>
        <end position="102"/>
    </location>
</feature>
<feature type="region of interest" description="Disordered" evidence="7">
    <location>
        <begin position="1"/>
        <end position="159"/>
    </location>
</feature>
<dbReference type="InterPro" id="IPR036358">
    <property type="entry name" value="BTD_sf"/>
</dbReference>
<keyword evidence="5" id="KW-0804">Transcription</keyword>
<evidence type="ECO:0000256" key="5">
    <source>
        <dbReference type="ARBA" id="ARBA00023163"/>
    </source>
</evidence>
<dbReference type="Gene3D" id="2.80.10.50">
    <property type="match status" value="1"/>
</dbReference>
<feature type="domain" description="RBP-J/Cbf11/Cbf12 DNA binding" evidence="8">
    <location>
        <begin position="577"/>
        <end position="712"/>
    </location>
</feature>
<dbReference type="PANTHER" id="PTHR10665">
    <property type="entry name" value="RECOMBINING BINDING PROTEIN SUPPRESSOR OF HAIRLESS"/>
    <property type="match status" value="1"/>
</dbReference>
<reference evidence="10" key="1">
    <citation type="journal article" date="2020" name="Fungal Divers.">
        <title>Resolving the Mortierellaceae phylogeny through synthesis of multi-gene phylogenetics and phylogenomics.</title>
        <authorList>
            <person name="Vandepol N."/>
            <person name="Liber J."/>
            <person name="Desiro A."/>
            <person name="Na H."/>
            <person name="Kennedy M."/>
            <person name="Barry K."/>
            <person name="Grigoriev I.V."/>
            <person name="Miller A.N."/>
            <person name="O'Donnell K."/>
            <person name="Stajich J.E."/>
            <person name="Bonito G."/>
        </authorList>
    </citation>
    <scope>NUCLEOTIDE SEQUENCE</scope>
    <source>
        <strain evidence="10">NRRL 2591</strain>
    </source>
</reference>
<dbReference type="SMART" id="SM01268">
    <property type="entry name" value="BTD"/>
    <property type="match status" value="1"/>
</dbReference>
<organism evidence="10 11">
    <name type="scientific">Mortierella hygrophila</name>
    <dbReference type="NCBI Taxonomy" id="979708"/>
    <lineage>
        <taxon>Eukaryota</taxon>
        <taxon>Fungi</taxon>
        <taxon>Fungi incertae sedis</taxon>
        <taxon>Mucoromycota</taxon>
        <taxon>Mortierellomycotina</taxon>
        <taxon>Mortierellomycetes</taxon>
        <taxon>Mortierellales</taxon>
        <taxon>Mortierellaceae</taxon>
        <taxon>Mortierella</taxon>
    </lineage>
</organism>
<feature type="compositionally biased region" description="Low complexity" evidence="7">
    <location>
        <begin position="1"/>
        <end position="11"/>
    </location>
</feature>
<feature type="region of interest" description="Disordered" evidence="7">
    <location>
        <begin position="187"/>
        <end position="227"/>
    </location>
</feature>
<evidence type="ECO:0000256" key="2">
    <source>
        <dbReference type="ARBA" id="ARBA00009704"/>
    </source>
</evidence>
<feature type="region of interest" description="Disordered" evidence="7">
    <location>
        <begin position="1125"/>
        <end position="1176"/>
    </location>
</feature>
<keyword evidence="11" id="KW-1185">Reference proteome</keyword>
<keyword evidence="4" id="KW-0238">DNA-binding</keyword>
<proteinExistence type="inferred from homology"/>
<gene>
    <name evidence="10" type="ORF">EC957_003088</name>
</gene>
<feature type="compositionally biased region" description="Basic and acidic residues" evidence="7">
    <location>
        <begin position="1155"/>
        <end position="1170"/>
    </location>
</feature>
<dbReference type="SUPFAM" id="SSF110217">
    <property type="entry name" value="DNA-binding protein LAG-1 (CSL)"/>
    <property type="match status" value="2"/>
</dbReference>
<dbReference type="Pfam" id="PF09270">
    <property type="entry name" value="BTD"/>
    <property type="match status" value="1"/>
</dbReference>
<comment type="subcellular location">
    <subcellularLocation>
        <location evidence="1">Nucleus</location>
    </subcellularLocation>
</comment>
<comment type="similarity">
    <text evidence="2">Belongs to the Su(H) family.</text>
</comment>
<feature type="region of interest" description="Disordered" evidence="7">
    <location>
        <begin position="303"/>
        <end position="454"/>
    </location>
</feature>
<feature type="compositionally biased region" description="Low complexity" evidence="7">
    <location>
        <begin position="307"/>
        <end position="329"/>
    </location>
</feature>
<feature type="compositionally biased region" description="Low complexity" evidence="7">
    <location>
        <begin position="208"/>
        <end position="220"/>
    </location>
</feature>
<evidence type="ECO:0000259" key="9">
    <source>
        <dbReference type="SMART" id="SM01268"/>
    </source>
</evidence>
<dbReference type="SUPFAM" id="SSF49417">
    <property type="entry name" value="p53-like transcription factors"/>
    <property type="match status" value="1"/>
</dbReference>
<keyword evidence="6" id="KW-0539">Nucleus</keyword>
<evidence type="ECO:0000259" key="8">
    <source>
        <dbReference type="SMART" id="SM01267"/>
    </source>
</evidence>
<keyword evidence="3" id="KW-0805">Transcription regulation</keyword>
<dbReference type="Pfam" id="PF09271">
    <property type="entry name" value="LAG1-DNAbind"/>
    <property type="match status" value="1"/>
</dbReference>
<evidence type="ECO:0000256" key="3">
    <source>
        <dbReference type="ARBA" id="ARBA00023015"/>
    </source>
</evidence>
<evidence type="ECO:0000313" key="11">
    <source>
        <dbReference type="Proteomes" id="UP000723463"/>
    </source>
</evidence>
<sequence>MKAAFAAAPADKQAHHDPYYNHPNTQPHHPHGSSSSSSHSHPHIQHTRPSPPSHQHHHESSSPRHQHQHYSSSSSPYSSHNDQHRHHHQEQDQQQHGHHTQEYRAQQEYPPRPRSPFHGPPSSNNYYSNGNNNEEQRSYQQHYQSHYTSNSSPQQPVVRHTEGYEGRVRNTNRDHNDHLLTSEHHHNIHDQQQHHDQYRRDPYGFLKHPSSQYPSSHPSSRTAANSEDDVNKFHLPPILAPEEPFYRKDLPYRHMRYFRNVTSKDREDKQGYYSSARHVMPSNTTGNFGHGPPIGVALDRFAAKQAQQHQQHQQQQQQQQQQHQQQQHQESQSVRLPPLYTALPDQRPSGPSKVSPSYGHSDSSPSDQSSPTHSPMQHRPSYGGSPVQSPIEKPMSYGRQHQSHPYHQQQQQGQMLKPKAIQPRSIAPAPISPTSPGMQQSEVSPRAASKRADRQSYVKIEPKDLPLQYHQQQHQQQHPYQSQHRQSISGPQVVAKRKWSREHSPVRQGPRLNTESVAPSNELAGPADRIDDASSAELHLLSSRKQSRSVAPISSATKDASKKSAQKMKMQRYQMTTIRCWHGAIAQKSYGIEKRYLCPPPMVQVSAGVNAKQVRSEQPHVTMSVIHEKVDIRGHHGENLMEQDCTLDDALRCSFRNLHVTGTGSDSSKRFKLGLQVFLNKNASMPTAIMDSNPIPIISKPSKKTAKAGNASCFILNGMSVSLLNRINAQTVRTKYMAVDNNAVCAKIGSWSSFTIKMVKPPPAPPVKLVPASMGVFRSPGHSTKFVPIRMKGENPLGPALAPQAVPMVRTNSNGGSGRADVGGVSPNGSAPSSSFQFRHQQQLQHEPVYVFSNSEPVLYGSEIVLINDLTGIMTDRLIIRKVENGKVSRSGTGPVSQMQKIVLEHPDRVHPEDGRSYYLSASSIGSPKIEGKIPLQAAMDRSPLLEYRTSSKKASIMDMTDAQDDEEEEMMEEDDYNGQNNSMPRRMGKSQDSVAVDDFVCWTIAGIAKFDYTYFGPIPASVDSDVDPTKVPSIQSCPQYNANTNTMTMQVKNVFEKLTPTEEARLLKHQDDPYERKLTLSEYVYKRCEDIRQPMRDEEGPIQLWLAQHGPIRMRRRQLEEILPEGVSAADMAVDGEESSDDESEDDDEEGDKAEDNKKSNNKAPEDPLPKIASKSSSVAASVGSTTSSVAAAAALANAQDAAAAAALAYAAKHQTQLNIMNGRHYGGSHLPASMNPALQNQKRRKLVKKLMGLEAELPYGCEVRTAHDAQGHARAELDILMVERASGIAYRTGYKVVYSRERERADWVVEVLG</sequence>
<feature type="compositionally biased region" description="Low complexity" evidence="7">
    <location>
        <begin position="116"/>
        <end position="152"/>
    </location>
</feature>
<name>A0A9P6K171_9FUNG</name>
<dbReference type="Proteomes" id="UP000723463">
    <property type="component" value="Unassembled WGS sequence"/>
</dbReference>
<evidence type="ECO:0000256" key="4">
    <source>
        <dbReference type="ARBA" id="ARBA00023125"/>
    </source>
</evidence>
<dbReference type="EMBL" id="JAAAXW010000167">
    <property type="protein sequence ID" value="KAF9541412.1"/>
    <property type="molecule type" value="Genomic_DNA"/>
</dbReference>
<feature type="compositionally biased region" description="Low complexity" evidence="7">
    <location>
        <begin position="468"/>
        <end position="487"/>
    </location>
</feature>
<dbReference type="Gene3D" id="2.60.40.1450">
    <property type="entry name" value="LAG1, DNA binding domain"/>
    <property type="match status" value="1"/>
</dbReference>
<protein>
    <submittedName>
        <fullName evidence="10">Uncharacterized protein</fullName>
    </submittedName>
</protein>
<evidence type="ECO:0000256" key="7">
    <source>
        <dbReference type="SAM" id="MobiDB-lite"/>
    </source>
</evidence>
<evidence type="ECO:0000256" key="6">
    <source>
        <dbReference type="ARBA" id="ARBA00023242"/>
    </source>
</evidence>
<accession>A0A9P6K171</accession>
<feature type="compositionally biased region" description="Low complexity" evidence="7">
    <location>
        <begin position="355"/>
        <end position="375"/>
    </location>
</feature>
<evidence type="ECO:0000256" key="1">
    <source>
        <dbReference type="ARBA" id="ARBA00004123"/>
    </source>
</evidence>